<keyword evidence="1" id="KW-0812">Transmembrane</keyword>
<name>A0A4R9K2C2_9LEPT</name>
<feature type="transmembrane region" description="Helical" evidence="1">
    <location>
        <begin position="154"/>
        <end position="175"/>
    </location>
</feature>
<evidence type="ECO:0000313" key="3">
    <source>
        <dbReference type="Proteomes" id="UP000297693"/>
    </source>
</evidence>
<feature type="transmembrane region" description="Helical" evidence="1">
    <location>
        <begin position="87"/>
        <end position="113"/>
    </location>
</feature>
<comment type="caution">
    <text evidence="2">The sequence shown here is derived from an EMBL/GenBank/DDBJ whole genome shotgun (WGS) entry which is preliminary data.</text>
</comment>
<dbReference type="RefSeq" id="WP_135623079.1">
    <property type="nucleotide sequence ID" value="NZ_RQGD01000022.1"/>
</dbReference>
<feature type="transmembrane region" description="Helical" evidence="1">
    <location>
        <begin position="125"/>
        <end position="148"/>
    </location>
</feature>
<protein>
    <submittedName>
        <fullName evidence="2">Uncharacterized protein</fullName>
    </submittedName>
</protein>
<keyword evidence="3" id="KW-1185">Reference proteome</keyword>
<dbReference type="AlphaFoldDB" id="A0A4R9K2C2"/>
<dbReference type="Proteomes" id="UP000297693">
    <property type="component" value="Unassembled WGS sequence"/>
</dbReference>
<reference evidence="2" key="1">
    <citation type="journal article" date="2019" name="PLoS Negl. Trop. Dis.">
        <title>Revisiting the worldwide diversity of Leptospira species in the environment.</title>
        <authorList>
            <person name="Vincent A.T."/>
            <person name="Schiettekatte O."/>
            <person name="Bourhy P."/>
            <person name="Veyrier F.J."/>
            <person name="Picardeau M."/>
        </authorList>
    </citation>
    <scope>NUCLEOTIDE SEQUENCE [LARGE SCALE GENOMIC DNA]</scope>
    <source>
        <strain evidence="2">201702476</strain>
    </source>
</reference>
<feature type="transmembrane region" description="Helical" evidence="1">
    <location>
        <begin position="224"/>
        <end position="244"/>
    </location>
</feature>
<organism evidence="2 3">
    <name type="scientific">Leptospira ognonensis</name>
    <dbReference type="NCBI Taxonomy" id="2484945"/>
    <lineage>
        <taxon>Bacteria</taxon>
        <taxon>Pseudomonadati</taxon>
        <taxon>Spirochaetota</taxon>
        <taxon>Spirochaetia</taxon>
        <taxon>Leptospirales</taxon>
        <taxon>Leptospiraceae</taxon>
        <taxon>Leptospira</taxon>
    </lineage>
</organism>
<proteinExistence type="predicted"/>
<feature type="transmembrane region" description="Helical" evidence="1">
    <location>
        <begin position="45"/>
        <end position="67"/>
    </location>
</feature>
<feature type="transmembrane region" description="Helical" evidence="1">
    <location>
        <begin position="250"/>
        <end position="268"/>
    </location>
</feature>
<evidence type="ECO:0000256" key="1">
    <source>
        <dbReference type="SAM" id="Phobius"/>
    </source>
</evidence>
<keyword evidence="1" id="KW-1133">Transmembrane helix</keyword>
<dbReference type="EMBL" id="RQGD01000022">
    <property type="protein sequence ID" value="TGL60153.1"/>
    <property type="molecule type" value="Genomic_DNA"/>
</dbReference>
<feature type="transmembrane region" description="Helical" evidence="1">
    <location>
        <begin position="16"/>
        <end position="33"/>
    </location>
</feature>
<keyword evidence="1" id="KW-0472">Membrane</keyword>
<gene>
    <name evidence="2" type="ORF">EHQ58_06530</name>
</gene>
<accession>A0A4R9K2C2</accession>
<sequence>MKTFLLSLLPWSRKEWSDFFADLAPLLGLFFFASEPRNIMLPLYAEMYFVFGYGLIRLTSTAIYASIQQGKEMGLGDLEVPEPIFGKIFYIFFIALFGSILILSILCIILLLIGFNFFFYMLIELYLSVAVSGGMNANFSFLTIYNSLSPKEQYYIWGMFLLTLYRYLPKLVHFFREREFKNPKNSWAWLALGTPPVPERNQFQSMVQSYRNWVGSERNPSDEFGSLTAIYFGFLFVYFGSLILMIYHPLLGPVFSLILKAFAELYYFRLYKEVKISK</sequence>
<dbReference type="OrthoDB" id="323593at2"/>
<evidence type="ECO:0000313" key="2">
    <source>
        <dbReference type="EMBL" id="TGL60153.1"/>
    </source>
</evidence>